<dbReference type="GO" id="GO:0022904">
    <property type="term" value="P:respiratory electron transport chain"/>
    <property type="evidence" value="ECO:0007669"/>
    <property type="project" value="InterPro"/>
</dbReference>
<keyword evidence="1" id="KW-0812">Transmembrane</keyword>
<organism evidence="2">
    <name type="scientific">marine sediment metagenome</name>
    <dbReference type="NCBI Taxonomy" id="412755"/>
    <lineage>
        <taxon>unclassified sequences</taxon>
        <taxon>metagenomes</taxon>
        <taxon>ecological metagenomes</taxon>
    </lineage>
</organism>
<dbReference type="SUPFAM" id="SSF81342">
    <property type="entry name" value="Transmembrane di-heme cytochromes"/>
    <property type="match status" value="1"/>
</dbReference>
<sequence>EAAPLFGNEVNLLLRGAPDIGAGGLLRAYLLHVILLPLLAVLVLSIH</sequence>
<evidence type="ECO:0000256" key="1">
    <source>
        <dbReference type="SAM" id="Phobius"/>
    </source>
</evidence>
<feature type="non-terminal residue" evidence="2">
    <location>
        <position position="1"/>
    </location>
</feature>
<dbReference type="GO" id="GO:0016020">
    <property type="term" value="C:membrane"/>
    <property type="evidence" value="ECO:0007669"/>
    <property type="project" value="InterPro"/>
</dbReference>
<reference evidence="2" key="1">
    <citation type="journal article" date="2014" name="Front. Microbiol.">
        <title>High frequency of phylogenetically diverse reductive dehalogenase-homologous genes in deep subseafloor sedimentary metagenomes.</title>
        <authorList>
            <person name="Kawai M."/>
            <person name="Futagami T."/>
            <person name="Toyoda A."/>
            <person name="Takaki Y."/>
            <person name="Nishi S."/>
            <person name="Hori S."/>
            <person name="Arai W."/>
            <person name="Tsubouchi T."/>
            <person name="Morono Y."/>
            <person name="Uchiyama I."/>
            <person name="Ito T."/>
            <person name="Fujiyama A."/>
            <person name="Inagaki F."/>
            <person name="Takami H."/>
        </authorList>
    </citation>
    <scope>NUCLEOTIDE SEQUENCE</scope>
    <source>
        <strain evidence="2">Expedition CK06-06</strain>
    </source>
</reference>
<comment type="caution">
    <text evidence="2">The sequence shown here is derived from an EMBL/GenBank/DDBJ whole genome shotgun (WGS) entry which is preliminary data.</text>
</comment>
<protein>
    <recommendedName>
        <fullName evidence="3">Cytochrome b/b6 N-terminal region profile domain-containing protein</fullName>
    </recommendedName>
</protein>
<dbReference type="Gene3D" id="1.20.810.10">
    <property type="entry name" value="Cytochrome Bc1 Complex, Chain C"/>
    <property type="match status" value="1"/>
</dbReference>
<keyword evidence="1" id="KW-0472">Membrane</keyword>
<evidence type="ECO:0000313" key="2">
    <source>
        <dbReference type="EMBL" id="GAH92716.1"/>
    </source>
</evidence>
<name>X1JDC8_9ZZZZ</name>
<feature type="transmembrane region" description="Helical" evidence="1">
    <location>
        <begin position="28"/>
        <end position="46"/>
    </location>
</feature>
<dbReference type="InterPro" id="IPR016174">
    <property type="entry name" value="Di-haem_cyt_TM"/>
</dbReference>
<feature type="non-terminal residue" evidence="2">
    <location>
        <position position="47"/>
    </location>
</feature>
<evidence type="ECO:0008006" key="3">
    <source>
        <dbReference type="Google" id="ProtNLM"/>
    </source>
</evidence>
<dbReference type="EMBL" id="BARU01049367">
    <property type="protein sequence ID" value="GAH92716.1"/>
    <property type="molecule type" value="Genomic_DNA"/>
</dbReference>
<proteinExistence type="predicted"/>
<accession>X1JDC8</accession>
<dbReference type="AlphaFoldDB" id="X1JDC8"/>
<dbReference type="InterPro" id="IPR027387">
    <property type="entry name" value="Cytb/b6-like_sf"/>
</dbReference>
<gene>
    <name evidence="2" type="ORF">S03H2_72729</name>
</gene>
<keyword evidence="1" id="KW-1133">Transmembrane helix</keyword>